<accession>A0AAD9QI58</accession>
<feature type="transmembrane region" description="Helical" evidence="1">
    <location>
        <begin position="40"/>
        <end position="60"/>
    </location>
</feature>
<reference evidence="2" key="1">
    <citation type="journal article" date="2023" name="G3 (Bethesda)">
        <title>Whole genome assembly and annotation of the endangered Caribbean coral Acropora cervicornis.</title>
        <authorList>
            <person name="Selwyn J.D."/>
            <person name="Vollmer S.V."/>
        </authorList>
    </citation>
    <scope>NUCLEOTIDE SEQUENCE</scope>
    <source>
        <strain evidence="2">K2</strain>
    </source>
</reference>
<reference evidence="2" key="2">
    <citation type="journal article" date="2023" name="Science">
        <title>Genomic signatures of disease resistance in endangered staghorn corals.</title>
        <authorList>
            <person name="Vollmer S.V."/>
            <person name="Selwyn J.D."/>
            <person name="Despard B.A."/>
            <person name="Roesel C.L."/>
        </authorList>
    </citation>
    <scope>NUCLEOTIDE SEQUENCE</scope>
    <source>
        <strain evidence="2">K2</strain>
    </source>
</reference>
<gene>
    <name evidence="2" type="ORF">P5673_015179</name>
</gene>
<dbReference type="PANTHER" id="PTHR31751">
    <property type="entry name" value="SI:CH211-108C17.2-RELATED-RELATED"/>
    <property type="match status" value="1"/>
</dbReference>
<sequence>MGHSAKYGTYTIFCCTVGLIIHIVLVQASEAGSSSNMEFIGHQKAFLCLLTTGMIIRAFISDRHSAISKWMRVDCPKKCKELGKPVVDHFYDLTMLSAIHFNYNLRRENKVDDQGNIKVKVTYPKFKDGEATVREIKVEQNYEYVAEIYETMITTSREDLKAVEGELDRHTPQALHSMLQNKQNKEETIGKYHSRKQKETVICPPTCSDAELQSIVQPAVNDATRKRKTYTCSKYGKPQIRV</sequence>
<dbReference type="EMBL" id="JARQWQ010000031">
    <property type="protein sequence ID" value="KAK2561793.1"/>
    <property type="molecule type" value="Genomic_DNA"/>
</dbReference>
<protein>
    <submittedName>
        <fullName evidence="2">Uncharacterized protein</fullName>
    </submittedName>
</protein>
<comment type="caution">
    <text evidence="2">The sequence shown here is derived from an EMBL/GenBank/DDBJ whole genome shotgun (WGS) entry which is preliminary data.</text>
</comment>
<proteinExistence type="predicted"/>
<name>A0AAD9QI58_ACRCE</name>
<feature type="transmembrane region" description="Helical" evidence="1">
    <location>
        <begin position="7"/>
        <end position="28"/>
    </location>
</feature>
<keyword evidence="1" id="KW-1133">Transmembrane helix</keyword>
<evidence type="ECO:0000256" key="1">
    <source>
        <dbReference type="SAM" id="Phobius"/>
    </source>
</evidence>
<dbReference type="AlphaFoldDB" id="A0AAD9QI58"/>
<keyword evidence="3" id="KW-1185">Reference proteome</keyword>
<evidence type="ECO:0000313" key="2">
    <source>
        <dbReference type="EMBL" id="KAK2561793.1"/>
    </source>
</evidence>
<evidence type="ECO:0000313" key="3">
    <source>
        <dbReference type="Proteomes" id="UP001249851"/>
    </source>
</evidence>
<organism evidence="2 3">
    <name type="scientific">Acropora cervicornis</name>
    <name type="common">Staghorn coral</name>
    <dbReference type="NCBI Taxonomy" id="6130"/>
    <lineage>
        <taxon>Eukaryota</taxon>
        <taxon>Metazoa</taxon>
        <taxon>Cnidaria</taxon>
        <taxon>Anthozoa</taxon>
        <taxon>Hexacorallia</taxon>
        <taxon>Scleractinia</taxon>
        <taxon>Astrocoeniina</taxon>
        <taxon>Acroporidae</taxon>
        <taxon>Acropora</taxon>
    </lineage>
</organism>
<dbReference type="PANTHER" id="PTHR31751:SF40">
    <property type="match status" value="1"/>
</dbReference>
<keyword evidence="1" id="KW-0812">Transmembrane</keyword>
<dbReference type="Proteomes" id="UP001249851">
    <property type="component" value="Unassembled WGS sequence"/>
</dbReference>
<keyword evidence="1" id="KW-0472">Membrane</keyword>